<comment type="caution">
    <text evidence="1">The sequence shown here is derived from an EMBL/GenBank/DDBJ whole genome shotgun (WGS) entry which is preliminary data.</text>
</comment>
<organism evidence="1 2">
    <name type="scientific">Oopsacas minuta</name>
    <dbReference type="NCBI Taxonomy" id="111878"/>
    <lineage>
        <taxon>Eukaryota</taxon>
        <taxon>Metazoa</taxon>
        <taxon>Porifera</taxon>
        <taxon>Hexactinellida</taxon>
        <taxon>Hexasterophora</taxon>
        <taxon>Lyssacinosida</taxon>
        <taxon>Leucopsacidae</taxon>
        <taxon>Oopsacas</taxon>
    </lineage>
</organism>
<dbReference type="PANTHER" id="PTHR46060:SF1">
    <property type="entry name" value="MARINER MOS1 TRANSPOSASE-LIKE PROTEIN"/>
    <property type="match status" value="1"/>
</dbReference>
<dbReference type="InterPro" id="IPR052709">
    <property type="entry name" value="Transposase-MT_Hybrid"/>
</dbReference>
<dbReference type="InterPro" id="IPR036397">
    <property type="entry name" value="RNaseH_sf"/>
</dbReference>
<sequence>MFYNYKRGINAMECITEMFSVFREQSPTKTSIYKCYSRFRLGYMCLDDDDVQTGRPITTATDENITKVEELVGEDRQITIRQRHSEVITGDEIWVYFYDTQTKQQSSKWIFEDEVPNTIPKRFMAVGKRMFAIFFTTRELLEFVMLPAKHTVTAAWYTECCLPKVFQAVETLRLKSGIRGMKFHHDNAPAHTARRTKEFLKQSGLEMIEHPPYSSDLAPCDFWLFPNLKRRLKGRHFESESEPIAAFLEAVECIPVNSYSKLFDMWLHRCQRSTVERWAASFRSGDADVTDLPRSGKPVSATTSENIALIESMVMEDKCITVNQLEQRMEISSGAIHTILTTELGYRSICGKWVPHKLSENQRLARLNIAKKLLETYENCDSRRLTEIITGDEMWVYYSTPYSKYKKRSWVRGDEQPAKIPRLDFRT</sequence>
<dbReference type="PANTHER" id="PTHR46060">
    <property type="entry name" value="MARINER MOS1 TRANSPOSASE-LIKE PROTEIN"/>
    <property type="match status" value="1"/>
</dbReference>
<protein>
    <submittedName>
        <fullName evidence="1">Mariner transposase</fullName>
    </submittedName>
</protein>
<proteinExistence type="predicted"/>
<keyword evidence="2" id="KW-1185">Reference proteome</keyword>
<dbReference type="Proteomes" id="UP001165289">
    <property type="component" value="Unassembled WGS sequence"/>
</dbReference>
<accession>A0AAV7K9Y2</accession>
<dbReference type="AlphaFoldDB" id="A0AAV7K9Y2"/>
<dbReference type="Pfam" id="PF01359">
    <property type="entry name" value="Transposase_1"/>
    <property type="match status" value="1"/>
</dbReference>
<gene>
    <name evidence="1" type="ORF">LOD99_568</name>
</gene>
<evidence type="ECO:0000313" key="1">
    <source>
        <dbReference type="EMBL" id="KAI6657826.1"/>
    </source>
</evidence>
<dbReference type="GO" id="GO:0003676">
    <property type="term" value="F:nucleic acid binding"/>
    <property type="evidence" value="ECO:0007669"/>
    <property type="project" value="InterPro"/>
</dbReference>
<dbReference type="EMBL" id="JAKMXF010000111">
    <property type="protein sequence ID" value="KAI6657826.1"/>
    <property type="molecule type" value="Genomic_DNA"/>
</dbReference>
<dbReference type="InterPro" id="IPR001888">
    <property type="entry name" value="Transposase_1"/>
</dbReference>
<dbReference type="Gene3D" id="3.30.420.10">
    <property type="entry name" value="Ribonuclease H-like superfamily/Ribonuclease H"/>
    <property type="match status" value="2"/>
</dbReference>
<evidence type="ECO:0000313" key="2">
    <source>
        <dbReference type="Proteomes" id="UP001165289"/>
    </source>
</evidence>
<reference evidence="1 2" key="1">
    <citation type="journal article" date="2023" name="BMC Biol.">
        <title>The compact genome of the sponge Oopsacas minuta (Hexactinellida) is lacking key metazoan core genes.</title>
        <authorList>
            <person name="Santini S."/>
            <person name="Schenkelaars Q."/>
            <person name="Jourda C."/>
            <person name="Duchesne M."/>
            <person name="Belahbib H."/>
            <person name="Rocher C."/>
            <person name="Selva M."/>
            <person name="Riesgo A."/>
            <person name="Vervoort M."/>
            <person name="Leys S.P."/>
            <person name="Kodjabachian L."/>
            <person name="Le Bivic A."/>
            <person name="Borchiellini C."/>
            <person name="Claverie J.M."/>
            <person name="Renard E."/>
        </authorList>
    </citation>
    <scope>NUCLEOTIDE SEQUENCE [LARGE SCALE GENOMIC DNA]</scope>
    <source>
        <strain evidence="1">SPO-2</strain>
    </source>
</reference>
<name>A0AAV7K9Y2_9METZ</name>